<sequence>MNLTKPLTTAALIIVALGVVFYFLHLGVLDLLDVELPYDLFNFYLFGAISSLIICLTFITLPKLLPELHDKLGFMFLFSIFAKLFLLALIFKNLLFSDTVFTRMERLSMLIPIFIFLIYEVLVIVKILKKHS</sequence>
<name>A0A4Q0NYA9_9FLAO</name>
<accession>A0A4Q0NYA9</accession>
<dbReference type="InterPro" id="IPR046166">
    <property type="entry name" value="DUF6168"/>
</dbReference>
<feature type="transmembrane region" description="Helical" evidence="1">
    <location>
        <begin position="7"/>
        <end position="29"/>
    </location>
</feature>
<keyword evidence="1" id="KW-1133">Transmembrane helix</keyword>
<organism evidence="2 3">
    <name type="scientific">Leeuwenhoekiella aestuarii</name>
    <dbReference type="NCBI Taxonomy" id="2249426"/>
    <lineage>
        <taxon>Bacteria</taxon>
        <taxon>Pseudomonadati</taxon>
        <taxon>Bacteroidota</taxon>
        <taxon>Flavobacteriia</taxon>
        <taxon>Flavobacteriales</taxon>
        <taxon>Flavobacteriaceae</taxon>
        <taxon>Leeuwenhoekiella</taxon>
    </lineage>
</organism>
<keyword evidence="1" id="KW-0472">Membrane</keyword>
<feature type="transmembrane region" description="Helical" evidence="1">
    <location>
        <begin position="107"/>
        <end position="128"/>
    </location>
</feature>
<feature type="transmembrane region" description="Helical" evidence="1">
    <location>
        <begin position="41"/>
        <end position="61"/>
    </location>
</feature>
<gene>
    <name evidence="2" type="ORF">DSM04_10187</name>
</gene>
<keyword evidence="1" id="KW-0812">Transmembrane</keyword>
<dbReference type="RefSeq" id="WP_128759502.1">
    <property type="nucleotide sequence ID" value="NZ_QOVI01000001.1"/>
</dbReference>
<protein>
    <submittedName>
        <fullName evidence="2">Uncharacterized protein</fullName>
    </submittedName>
</protein>
<comment type="caution">
    <text evidence="2">The sequence shown here is derived from an EMBL/GenBank/DDBJ whole genome shotgun (WGS) entry which is preliminary data.</text>
</comment>
<reference evidence="2 3" key="1">
    <citation type="submission" date="2018-07" db="EMBL/GenBank/DDBJ databases">
        <title>Leeuwenhoekiella genomics.</title>
        <authorList>
            <person name="Tahon G."/>
            <person name="Willems A."/>
        </authorList>
    </citation>
    <scope>NUCLEOTIDE SEQUENCE [LARGE SCALE GENOMIC DNA]</scope>
    <source>
        <strain evidence="2 3">R-50232</strain>
    </source>
</reference>
<dbReference type="AlphaFoldDB" id="A0A4Q0NYA9"/>
<proteinExistence type="predicted"/>
<evidence type="ECO:0000256" key="1">
    <source>
        <dbReference type="SAM" id="Phobius"/>
    </source>
</evidence>
<dbReference type="EMBL" id="QOVI01000001">
    <property type="protein sequence ID" value="RXG17903.1"/>
    <property type="molecule type" value="Genomic_DNA"/>
</dbReference>
<dbReference type="Proteomes" id="UP000289821">
    <property type="component" value="Unassembled WGS sequence"/>
</dbReference>
<evidence type="ECO:0000313" key="3">
    <source>
        <dbReference type="Proteomes" id="UP000289821"/>
    </source>
</evidence>
<dbReference type="OrthoDB" id="1451440at2"/>
<dbReference type="Pfam" id="PF19665">
    <property type="entry name" value="DUF6168"/>
    <property type="match status" value="1"/>
</dbReference>
<evidence type="ECO:0000313" key="2">
    <source>
        <dbReference type="EMBL" id="RXG17903.1"/>
    </source>
</evidence>
<feature type="transmembrane region" description="Helical" evidence="1">
    <location>
        <begin position="73"/>
        <end position="95"/>
    </location>
</feature>
<keyword evidence="3" id="KW-1185">Reference proteome</keyword>